<dbReference type="InterPro" id="IPR011990">
    <property type="entry name" value="TPR-like_helical_dom_sf"/>
</dbReference>
<dbReference type="Proteomes" id="UP001601197">
    <property type="component" value="Unassembled WGS sequence"/>
</dbReference>
<protein>
    <submittedName>
        <fullName evidence="2">CHAT domain-containing protein</fullName>
    </submittedName>
</protein>
<dbReference type="InterPro" id="IPR024983">
    <property type="entry name" value="CHAT_dom"/>
</dbReference>
<dbReference type="Pfam" id="PF12770">
    <property type="entry name" value="CHAT"/>
    <property type="match status" value="1"/>
</dbReference>
<dbReference type="PANTHER" id="PTHR19959:SF119">
    <property type="entry name" value="FUNGAL LIPASE-LIKE DOMAIN-CONTAINING PROTEIN"/>
    <property type="match status" value="1"/>
</dbReference>
<reference evidence="2 3" key="1">
    <citation type="submission" date="2024-10" db="EMBL/GenBank/DDBJ databases">
        <title>The Natural Products Discovery Center: Release of the First 8490 Sequenced Strains for Exploring Actinobacteria Biosynthetic Diversity.</title>
        <authorList>
            <person name="Kalkreuter E."/>
            <person name="Kautsar S.A."/>
            <person name="Yang D."/>
            <person name="Bader C.D."/>
            <person name="Teijaro C.N."/>
            <person name="Fluegel L."/>
            <person name="Davis C.M."/>
            <person name="Simpson J.R."/>
            <person name="Lauterbach L."/>
            <person name="Steele A.D."/>
            <person name="Gui C."/>
            <person name="Meng S."/>
            <person name="Li G."/>
            <person name="Viehrig K."/>
            <person name="Ye F."/>
            <person name="Su P."/>
            <person name="Kiefer A.F."/>
            <person name="Nichols A."/>
            <person name="Cepeda A.J."/>
            <person name="Yan W."/>
            <person name="Fan B."/>
            <person name="Jiang Y."/>
            <person name="Adhikari A."/>
            <person name="Zheng C.-J."/>
            <person name="Schuster L."/>
            <person name="Cowan T.M."/>
            <person name="Smanski M.J."/>
            <person name="Chevrette M.G."/>
            <person name="De Carvalho L.P.S."/>
            <person name="Shen B."/>
        </authorList>
    </citation>
    <scope>NUCLEOTIDE SEQUENCE [LARGE SCALE GENOMIC DNA]</scope>
    <source>
        <strain evidence="2 3">NPDC007147</strain>
    </source>
</reference>
<dbReference type="Pfam" id="PF13374">
    <property type="entry name" value="TPR_10"/>
    <property type="match status" value="3"/>
</dbReference>
<dbReference type="Gene3D" id="1.25.40.10">
    <property type="entry name" value="Tetratricopeptide repeat domain"/>
    <property type="match status" value="4"/>
</dbReference>
<evidence type="ECO:0000313" key="3">
    <source>
        <dbReference type="Proteomes" id="UP001601197"/>
    </source>
</evidence>
<dbReference type="PANTHER" id="PTHR19959">
    <property type="entry name" value="KINESIN LIGHT CHAIN"/>
    <property type="match status" value="1"/>
</dbReference>
<name>A0ABW6L147_9ACTN</name>
<comment type="caution">
    <text evidence="2">The sequence shown here is derived from an EMBL/GenBank/DDBJ whole genome shotgun (WGS) entry which is preliminary data.</text>
</comment>
<gene>
    <name evidence="2" type="ORF">ACFYNZ_27645</name>
</gene>
<evidence type="ECO:0000259" key="1">
    <source>
        <dbReference type="Pfam" id="PF12770"/>
    </source>
</evidence>
<keyword evidence="3" id="KW-1185">Reference proteome</keyword>
<accession>A0ABW6L147</accession>
<dbReference type="EMBL" id="JBIAFJ010000031">
    <property type="protein sequence ID" value="MFE9173192.1"/>
    <property type="molecule type" value="Genomic_DNA"/>
</dbReference>
<sequence length="1338" mass="142460">MDREAALAALRRRVENVTDPQSAAGLLSDQARREAAALVDAGGSDEDLSVARVLGMFHWYRYLVLPEGDDQEELNTAVEFLYPVYHVHPDAVPEPLRVTFARAGRKPGSRTATAASANQAAGVLFRTYQQTGHLAPLDEAVALLRDAVANTPHDDPAYPSCLSNLGLALRAMSEHTSDAALLMEAVEVGRRAVAATSNDRLDHARCLSMLGLALRALFERTGDTTVLVEAVEVGRQAVATASPDHSDRDSCSSNLGLALRALFAQTGNTAVLAEAVDVSRQAVAGARGDNPHRVGHLVNLGFVLRELFEQTGDAPLLAEVVQVCREAVAATSGGHPQHVGVLANLSGALQALSEQSVDAGLLAEAVEVGRQAVAGMSDGHPHRARFLSNLSLALRALYERTGDIPPLAEAVEAGRQAVAGTPDDHPDRASYQSNLSLALRALFERTGNTTPLAEAVEVCRQAVAGTPDDHPDHASYLDSLSLALRALAEESVDADLLAEAVQVSRRAVRATADNDPRHARHLNHLGIALKELAKRTGKVGPLAEAVEVSGRAVAITRDSHPHHAAFLSNLSLALQALSERTGDTTPLAEAVEVSRRAVRATADNDPRHAGHLSYLGLALWVLARRTGNTDLLVEALEVSCRAVTITPTGHPDQAGYLNNLSVVLRELPVDPLPPDAAVEVSRQAVADTPNSHPYYARRVNNLGAMLQELAERTGDLSLFAEAVEVCRRAVAGTPDNHPEHARFMQNLGFALQGLAERTEDTALSAEALESFRTAAHNHAATAFDRVQALRQVALLAGAAPSGIEEALAAVEEAVVLLPQISRRTLARDDQRHQVRRLGSLAEVAAEAALEAGSPQRAVELLEATRGMLAAGTIDARGNDLTRLREHDEGLARDFESLRDRLEALDSPETGHAAAIHTESYRAGEAQGPVRAARSVALARRLAQVEWDRLVAQIRAEDGFSGFLDTPPLAELSEQSGQGPIVFLNAGPNRCDALLLGGVTPGEVRTVRLSRLTAHDAHTRVEQLARARDTATDTHQPPMARKAAQGEILDILAWLWDTVAEPVLNAIGLTGKPAEGGPFPRIWWCPVGVMCYLPVHAAGHHRDLKATDPLRSSNPRTVLDRVISSYIPTVRALKYARSHRPPAADGTLIISVPDAPGARPLSGDEADTVNTLIPEALRPDRPVRADVLAALPTHPVAHFSCHGLAVVEDPAASRLILHDHEASPLTVADISALQLTGSLAFLSACDTSSTSPQLADEAVHLTGAFHLAGYQNVIGTLWPVNAAAAACIAADFYAHLTADGTTPPDTANSARALHHAVHTLRARYLLSPTHWAAHTHTGL</sequence>
<proteinExistence type="predicted"/>
<dbReference type="SUPFAM" id="SSF48452">
    <property type="entry name" value="TPR-like"/>
    <property type="match status" value="2"/>
</dbReference>
<evidence type="ECO:0000313" key="2">
    <source>
        <dbReference type="EMBL" id="MFE9173192.1"/>
    </source>
</evidence>
<organism evidence="2 3">
    <name type="scientific">Streptomyces kebangsaanensis</name>
    <dbReference type="NCBI Taxonomy" id="864058"/>
    <lineage>
        <taxon>Bacteria</taxon>
        <taxon>Bacillati</taxon>
        <taxon>Actinomycetota</taxon>
        <taxon>Actinomycetes</taxon>
        <taxon>Kitasatosporales</taxon>
        <taxon>Streptomycetaceae</taxon>
        <taxon>Streptomyces</taxon>
    </lineage>
</organism>
<feature type="domain" description="CHAT" evidence="1">
    <location>
        <begin position="1050"/>
        <end position="1337"/>
    </location>
</feature>
<dbReference type="RefSeq" id="WP_388351576.1">
    <property type="nucleotide sequence ID" value="NZ_JBIAFJ010000031.1"/>
</dbReference>